<keyword evidence="5 8" id="KW-0093">Biotin biosynthesis</keyword>
<evidence type="ECO:0000256" key="8">
    <source>
        <dbReference type="HAMAP-Rule" id="MF_00336"/>
    </source>
</evidence>
<comment type="similarity">
    <text evidence="8">Belongs to the dethiobiotin synthetase family.</text>
</comment>
<dbReference type="Proteomes" id="UP000295765">
    <property type="component" value="Unassembled WGS sequence"/>
</dbReference>
<comment type="catalytic activity">
    <reaction evidence="8">
        <text>(7R,8S)-7,8-diammoniononanoate + CO2 + ATP = (4R,5S)-dethiobiotin + ADP + phosphate + 3 H(+)</text>
        <dbReference type="Rhea" id="RHEA:15805"/>
        <dbReference type="ChEBI" id="CHEBI:15378"/>
        <dbReference type="ChEBI" id="CHEBI:16526"/>
        <dbReference type="ChEBI" id="CHEBI:30616"/>
        <dbReference type="ChEBI" id="CHEBI:43474"/>
        <dbReference type="ChEBI" id="CHEBI:149469"/>
        <dbReference type="ChEBI" id="CHEBI:149473"/>
        <dbReference type="ChEBI" id="CHEBI:456216"/>
        <dbReference type="EC" id="6.3.3.3"/>
    </reaction>
</comment>
<evidence type="ECO:0000256" key="1">
    <source>
        <dbReference type="ARBA" id="ARBA00022490"/>
    </source>
</evidence>
<feature type="binding site" evidence="8">
    <location>
        <position position="56"/>
    </location>
    <ligand>
        <name>Mg(2+)</name>
        <dbReference type="ChEBI" id="CHEBI:18420"/>
    </ligand>
</feature>
<feature type="binding site" evidence="8">
    <location>
        <position position="43"/>
    </location>
    <ligand>
        <name>substrate</name>
    </ligand>
</feature>
<dbReference type="InterPro" id="IPR004472">
    <property type="entry name" value="DTB_synth_BioD"/>
</dbReference>
<dbReference type="GO" id="GO:0005829">
    <property type="term" value="C:cytosol"/>
    <property type="evidence" value="ECO:0007669"/>
    <property type="project" value="TreeGrafter"/>
</dbReference>
<evidence type="ECO:0000256" key="6">
    <source>
        <dbReference type="ARBA" id="ARBA00022840"/>
    </source>
</evidence>
<comment type="caution">
    <text evidence="9">The sequence shown here is derived from an EMBL/GenBank/DDBJ whole genome shotgun (WGS) entry which is preliminary data.</text>
</comment>
<keyword evidence="10" id="KW-1185">Reference proteome</keyword>
<evidence type="ECO:0000256" key="3">
    <source>
        <dbReference type="ARBA" id="ARBA00022723"/>
    </source>
</evidence>
<feature type="binding site" evidence="8">
    <location>
        <position position="56"/>
    </location>
    <ligand>
        <name>ATP</name>
        <dbReference type="ChEBI" id="CHEBI:30616"/>
    </ligand>
</feature>
<keyword evidence="1 8" id="KW-0963">Cytoplasm</keyword>
<evidence type="ECO:0000256" key="2">
    <source>
        <dbReference type="ARBA" id="ARBA00022598"/>
    </source>
</evidence>
<accession>A0A4V2SCP5</accession>
<reference evidence="9 10" key="1">
    <citation type="submission" date="2019-03" db="EMBL/GenBank/DDBJ databases">
        <title>Genomic Encyclopedia of Type Strains, Phase IV (KMG-IV): sequencing the most valuable type-strain genomes for metagenomic binning, comparative biology and taxonomic classification.</title>
        <authorList>
            <person name="Goeker M."/>
        </authorList>
    </citation>
    <scope>NUCLEOTIDE SEQUENCE [LARGE SCALE GENOMIC DNA]</scope>
    <source>
        <strain evidence="9 10">DSM 25287</strain>
    </source>
</reference>
<dbReference type="EMBL" id="SLWY01000016">
    <property type="protein sequence ID" value="TCO80130.1"/>
    <property type="molecule type" value="Genomic_DNA"/>
</dbReference>
<feature type="binding site" evidence="8">
    <location>
        <begin position="206"/>
        <end position="208"/>
    </location>
    <ligand>
        <name>ATP</name>
        <dbReference type="ChEBI" id="CHEBI:30616"/>
    </ligand>
</feature>
<dbReference type="GO" id="GO:0005524">
    <property type="term" value="F:ATP binding"/>
    <property type="evidence" value="ECO:0007669"/>
    <property type="project" value="UniProtKB-UniRule"/>
</dbReference>
<proteinExistence type="inferred from homology"/>
<keyword evidence="3 8" id="KW-0479">Metal-binding</keyword>
<comment type="function">
    <text evidence="8">Catalyzes a mechanistically unusual reaction, the ATP-dependent insertion of CO2 between the N7 and N8 nitrogen atoms of 7,8-diaminopelargonic acid (DAPA, also called 7,8-diammoniononanoate) to form a ureido ring.</text>
</comment>
<keyword evidence="2 8" id="KW-0436">Ligase</keyword>
<dbReference type="PANTHER" id="PTHR43210">
    <property type="entry name" value="DETHIOBIOTIN SYNTHETASE"/>
    <property type="match status" value="1"/>
</dbReference>
<dbReference type="GO" id="GO:0000287">
    <property type="term" value="F:magnesium ion binding"/>
    <property type="evidence" value="ECO:0007669"/>
    <property type="project" value="UniProtKB-UniRule"/>
</dbReference>
<keyword evidence="7 8" id="KW-0460">Magnesium</keyword>
<keyword evidence="4 8" id="KW-0547">Nucleotide-binding</keyword>
<dbReference type="CDD" id="cd03109">
    <property type="entry name" value="DTBS"/>
    <property type="match status" value="1"/>
</dbReference>
<dbReference type="SUPFAM" id="SSF52540">
    <property type="entry name" value="P-loop containing nucleoside triphosphate hydrolases"/>
    <property type="match status" value="1"/>
</dbReference>
<evidence type="ECO:0000256" key="4">
    <source>
        <dbReference type="ARBA" id="ARBA00022741"/>
    </source>
</evidence>
<feature type="active site" evidence="8">
    <location>
        <position position="39"/>
    </location>
</feature>
<dbReference type="RefSeq" id="WP_132544105.1">
    <property type="nucleotide sequence ID" value="NZ_SLWY01000016.1"/>
</dbReference>
<dbReference type="GO" id="GO:0009102">
    <property type="term" value="P:biotin biosynthetic process"/>
    <property type="evidence" value="ECO:0007669"/>
    <property type="project" value="UniProtKB-UniRule"/>
</dbReference>
<feature type="binding site" evidence="8">
    <location>
        <begin position="117"/>
        <end position="120"/>
    </location>
    <ligand>
        <name>ATP</name>
        <dbReference type="ChEBI" id="CHEBI:30616"/>
    </ligand>
</feature>
<feature type="binding site" evidence="8">
    <location>
        <begin position="14"/>
        <end position="19"/>
    </location>
    <ligand>
        <name>ATP</name>
        <dbReference type="ChEBI" id="CHEBI:30616"/>
    </ligand>
</feature>
<dbReference type="PANTHER" id="PTHR43210:SF5">
    <property type="entry name" value="DETHIOBIOTIN SYNTHETASE"/>
    <property type="match status" value="1"/>
</dbReference>
<comment type="pathway">
    <text evidence="8">Cofactor biosynthesis; biotin biosynthesis; biotin from 7,8-diaminononanoate: step 1/2.</text>
</comment>
<evidence type="ECO:0000256" key="7">
    <source>
        <dbReference type="ARBA" id="ARBA00022842"/>
    </source>
</evidence>
<comment type="subcellular location">
    <subcellularLocation>
        <location evidence="8">Cytoplasm</location>
    </subcellularLocation>
</comment>
<dbReference type="InterPro" id="IPR027417">
    <property type="entry name" value="P-loop_NTPase"/>
</dbReference>
<dbReference type="PIRSF" id="PIRSF006755">
    <property type="entry name" value="DTB_synth"/>
    <property type="match status" value="1"/>
</dbReference>
<evidence type="ECO:0000256" key="5">
    <source>
        <dbReference type="ARBA" id="ARBA00022756"/>
    </source>
</evidence>
<dbReference type="Gene3D" id="3.40.50.300">
    <property type="entry name" value="P-loop containing nucleotide triphosphate hydrolases"/>
    <property type="match status" value="1"/>
</dbReference>
<organism evidence="9 10">
    <name type="scientific">Plasticicumulans lactativorans</name>
    <dbReference type="NCBI Taxonomy" id="1133106"/>
    <lineage>
        <taxon>Bacteria</taxon>
        <taxon>Pseudomonadati</taxon>
        <taxon>Pseudomonadota</taxon>
        <taxon>Gammaproteobacteria</taxon>
        <taxon>Candidatus Competibacteraceae</taxon>
        <taxon>Plasticicumulans</taxon>
    </lineage>
</organism>
<comment type="subunit">
    <text evidence="8">Homodimer.</text>
</comment>
<gene>
    <name evidence="8" type="primary">bioD</name>
    <name evidence="9" type="ORF">EV699_11635</name>
</gene>
<keyword evidence="6 8" id="KW-0067">ATP-binding</keyword>
<dbReference type="HAMAP" id="MF_00336">
    <property type="entry name" value="BioD"/>
    <property type="match status" value="1"/>
</dbReference>
<sequence>MALHGCFVTGTDTGVGKTVVSAGLLRALAAQGLRAFGMKPVASGCDATPAGLRNADALALCAAGAAPVPYALVNPYAFAPPIAPHLAAAQVGVTIDFAHIEACAAELGAHGERLVVEGVGGWRVPLGPHGDVVALARRLGLPVVLVVGLRLGCINHALLSIEAIAASGLRCAGWVGSVVDPAMAALDDNLATLRATLAAPCLGVVPFLAGADADRVAPYLRLPAGF</sequence>
<dbReference type="OrthoDB" id="9802097at2"/>
<dbReference type="GO" id="GO:0004141">
    <property type="term" value="F:dethiobiotin synthase activity"/>
    <property type="evidence" value="ECO:0007669"/>
    <property type="project" value="UniProtKB-UniRule"/>
</dbReference>
<feature type="binding site" evidence="8">
    <location>
        <position position="117"/>
    </location>
    <ligand>
        <name>Mg(2+)</name>
        <dbReference type="ChEBI" id="CHEBI:18420"/>
    </ligand>
</feature>
<dbReference type="Pfam" id="PF13500">
    <property type="entry name" value="AAA_26"/>
    <property type="match status" value="1"/>
</dbReference>
<protein>
    <recommendedName>
        <fullName evidence="8">ATP-dependent dethiobiotin synthetase BioD</fullName>
        <ecNumber evidence="8">6.3.3.3</ecNumber>
    </recommendedName>
    <alternativeName>
        <fullName evidence="8">DTB synthetase</fullName>
        <shortName evidence="8">DTBS</shortName>
    </alternativeName>
    <alternativeName>
        <fullName evidence="8">Dethiobiotin synthase</fullName>
    </alternativeName>
</protein>
<dbReference type="AlphaFoldDB" id="A0A4V2SCP5"/>
<evidence type="ECO:0000313" key="9">
    <source>
        <dbReference type="EMBL" id="TCO80130.1"/>
    </source>
</evidence>
<dbReference type="NCBIfam" id="TIGR00347">
    <property type="entry name" value="bioD"/>
    <property type="match status" value="1"/>
</dbReference>
<feature type="binding site" evidence="8">
    <location>
        <position position="18"/>
    </location>
    <ligand>
        <name>Mg(2+)</name>
        <dbReference type="ChEBI" id="CHEBI:18420"/>
    </ligand>
</feature>
<name>A0A4V2SCP5_9GAMM</name>
<evidence type="ECO:0000313" key="10">
    <source>
        <dbReference type="Proteomes" id="UP000295765"/>
    </source>
</evidence>
<dbReference type="UniPathway" id="UPA00078">
    <property type="reaction ID" value="UER00161"/>
</dbReference>
<dbReference type="FunFam" id="3.40.50.300:FF:000292">
    <property type="entry name" value="ATP-dependent dethiobiotin synthetase BioD"/>
    <property type="match status" value="1"/>
</dbReference>
<comment type="cofactor">
    <cofactor evidence="8">
        <name>Mg(2+)</name>
        <dbReference type="ChEBI" id="CHEBI:18420"/>
    </cofactor>
</comment>
<comment type="caution">
    <text evidence="8">Lacks conserved residue(s) required for the propagation of feature annotation.</text>
</comment>
<dbReference type="EC" id="6.3.3.3" evidence="8"/>
<dbReference type="GO" id="GO:0042803">
    <property type="term" value="F:protein homodimerization activity"/>
    <property type="evidence" value="ECO:0007669"/>
    <property type="project" value="UniProtKB-ARBA"/>
</dbReference>